<dbReference type="GO" id="GO:0004386">
    <property type="term" value="F:helicase activity"/>
    <property type="evidence" value="ECO:0007669"/>
    <property type="project" value="UniProtKB-KW"/>
</dbReference>
<dbReference type="STRING" id="7395.A0A1A9VEE2"/>
<dbReference type="SMART" id="SM00490">
    <property type="entry name" value="HELICc"/>
    <property type="match status" value="1"/>
</dbReference>
<evidence type="ECO:0000256" key="15">
    <source>
        <dbReference type="ARBA" id="ARBA00082628"/>
    </source>
</evidence>
<comment type="similarity">
    <text evidence="2">Belongs to the SNF2/RAD54 helicase family.</text>
</comment>
<dbReference type="SMART" id="SM00487">
    <property type="entry name" value="DEXDc"/>
    <property type="match status" value="1"/>
</dbReference>
<dbReference type="InterPro" id="IPR000330">
    <property type="entry name" value="SNF2_N"/>
</dbReference>
<evidence type="ECO:0000256" key="4">
    <source>
        <dbReference type="ARBA" id="ARBA00022553"/>
    </source>
</evidence>
<dbReference type="GO" id="GO:0016787">
    <property type="term" value="F:hydrolase activity"/>
    <property type="evidence" value="ECO:0007669"/>
    <property type="project" value="UniProtKB-KW"/>
</dbReference>
<keyword evidence="12" id="KW-0539">Nucleus</keyword>
<evidence type="ECO:0000256" key="3">
    <source>
        <dbReference type="ARBA" id="ARBA00022472"/>
    </source>
</evidence>
<evidence type="ECO:0000256" key="1">
    <source>
        <dbReference type="ARBA" id="ARBA00004123"/>
    </source>
</evidence>
<sequence>MSHFDESQFLSSDDEAEDDILSKGSSEGSTIKESDTEDDSRRSRIRSTRSRLKKRINIIDSEESDSEEARAFSPSTRLSITGIKQVERSSSESTEIEYEHSKEIMHESNAKNHETEDDANDSIPFKYQPATKHESTSQAKENLKERPFGDSEGEDGDAGLEKSQNSPLHLPRYRSHFETDIKDNLSSTMFQKSFQNAESSKDLTDADKTSSVTVDSDLEIIEHKEMPIDLSSSSEDVTRKPENSCASSIDSKIIQLKLPTIVKKMSSAGAIPKQQLLNYVSRDCFNKEIKKLEELKSEKVNAEKLFERIANSLPDGGNQLSLRINNLCADITVKSKYIASLRIEDKPLSSPASLPLQGQRKEDFHRVVPGWDELSNDVNSIKPIHTGKIGMATFENQKTLTIESLKALHNSLGNCPAADVLADDPKGLKIALMPHQKHALAWMYWREKQKPKRGILADDMGLGKTLTMISLILACKNGEGSEARNDDSDSDDENSNSKWSSKGRRDYYQGGTLVICPASLLRQWEFEIETKVSRHKLTTCVHHGQKRDNKAKHLRTYDIIITTYTIVSREQKAGGALFGIKWKRIILDEAHTIRNHKSQTSEAVCSLRGTYRWALTGTPIQNKEMDIYSLLKFMRGSPFDELTHWRKWIDKSAGGQQRLNTIMNTLMLRRTKTQLQELGELSNLPQKHIELIEVELDKDEMNVYQKVMVYSRHLFAQFLNQRAERNTDLMYREQSSRPTFMQTKNPNDAYYKMHQKFTKLHRNQEDIKSYEILVLLLRLRQICCHPGLIDSMLENDDVPQMGSASEATQSELDLLEQLNQLVIDDKDVSAKEILDNSSHSNESILLDNEQIISKASAKVLRRSNPVFDLRRPSSKMRKVLQTIKASVLSSNDKGIVVSQWSTVLEILGTHLQQAGISILALNGRIPVKNRQDIVSEFNNPSSNKRILLLSLTAGGVGLNLVGANHLLLFDLHWNPQLEAQAQDRIYRVGQKKNVIIYKFMCKDTVEERIKALQDHKLAIADSILTGAKASQSSKLTLDDLKGLFGM</sequence>
<dbReference type="PROSITE" id="PS51194">
    <property type="entry name" value="HELICASE_CTER"/>
    <property type="match status" value="1"/>
</dbReference>
<evidence type="ECO:0000256" key="17">
    <source>
        <dbReference type="SAM" id="MobiDB-lite"/>
    </source>
</evidence>
<keyword evidence="5" id="KW-0547">Nucleotide-binding</keyword>
<dbReference type="CDD" id="cd18793">
    <property type="entry name" value="SF2_C_SNF"/>
    <property type="match status" value="1"/>
</dbReference>
<comment type="subcellular location">
    <subcellularLocation>
        <location evidence="1">Nucleus</location>
    </subcellularLocation>
</comment>
<feature type="compositionally biased region" description="Basic and acidic residues" evidence="17">
    <location>
        <begin position="30"/>
        <end position="42"/>
    </location>
</feature>
<feature type="domain" description="Helicase C-terminal" evidence="19">
    <location>
        <begin position="875"/>
        <end position="1041"/>
    </location>
</feature>
<dbReference type="GO" id="GO:0005737">
    <property type="term" value="C:cytoplasm"/>
    <property type="evidence" value="ECO:0007669"/>
    <property type="project" value="UniProtKB-ARBA"/>
</dbReference>
<evidence type="ECO:0000256" key="16">
    <source>
        <dbReference type="SAM" id="Coils"/>
    </source>
</evidence>
<evidence type="ECO:0000256" key="10">
    <source>
        <dbReference type="ARBA" id="ARBA00023125"/>
    </source>
</evidence>
<keyword evidence="4" id="KW-0597">Phosphoprotein</keyword>
<keyword evidence="3" id="KW-0806">Transcription termination</keyword>
<dbReference type="PANTHER" id="PTHR45626">
    <property type="entry name" value="TRANSCRIPTION TERMINATION FACTOR 2-RELATED"/>
    <property type="match status" value="1"/>
</dbReference>
<dbReference type="Proteomes" id="UP000078200">
    <property type="component" value="Unassembled WGS sequence"/>
</dbReference>
<evidence type="ECO:0000313" key="21">
    <source>
        <dbReference type="Proteomes" id="UP000078200"/>
    </source>
</evidence>
<dbReference type="GO" id="GO:0008094">
    <property type="term" value="F:ATP-dependent activity, acting on DNA"/>
    <property type="evidence" value="ECO:0007669"/>
    <property type="project" value="UniProtKB-ARBA"/>
</dbReference>
<keyword evidence="8" id="KW-0067">ATP-binding</keyword>
<dbReference type="PROSITE" id="PS51192">
    <property type="entry name" value="HELICASE_ATP_BIND_1"/>
    <property type="match status" value="1"/>
</dbReference>
<dbReference type="VEuPathDB" id="VectorBase:GAUT034657"/>
<evidence type="ECO:0000259" key="18">
    <source>
        <dbReference type="PROSITE" id="PS51192"/>
    </source>
</evidence>
<dbReference type="InterPro" id="IPR014001">
    <property type="entry name" value="Helicase_ATP-bd"/>
</dbReference>
<evidence type="ECO:0000256" key="14">
    <source>
        <dbReference type="ARBA" id="ARBA00079067"/>
    </source>
</evidence>
<dbReference type="InterPro" id="IPR049730">
    <property type="entry name" value="SNF2/RAD54-like_C"/>
</dbReference>
<accession>A0A1A9VEE2</accession>
<feature type="domain" description="Helicase ATP-binding" evidence="18">
    <location>
        <begin position="445"/>
        <end position="637"/>
    </location>
</feature>
<keyword evidence="7" id="KW-0347">Helicase</keyword>
<dbReference type="PANTHER" id="PTHR45626:SF50">
    <property type="entry name" value="TRANSCRIPTION TERMINATION FACTOR 2"/>
    <property type="match status" value="1"/>
</dbReference>
<name>A0A1A9VEE2_GLOAU</name>
<keyword evidence="16" id="KW-0175">Coiled coil</keyword>
<evidence type="ECO:0000259" key="19">
    <source>
        <dbReference type="PROSITE" id="PS51194"/>
    </source>
</evidence>
<feature type="compositionally biased region" description="Basic residues" evidence="17">
    <location>
        <begin position="43"/>
        <end position="56"/>
    </location>
</feature>
<organism evidence="20 21">
    <name type="scientific">Glossina austeni</name>
    <name type="common">Savannah tsetse fly</name>
    <dbReference type="NCBI Taxonomy" id="7395"/>
    <lineage>
        <taxon>Eukaryota</taxon>
        <taxon>Metazoa</taxon>
        <taxon>Ecdysozoa</taxon>
        <taxon>Arthropoda</taxon>
        <taxon>Hexapoda</taxon>
        <taxon>Insecta</taxon>
        <taxon>Pterygota</taxon>
        <taxon>Neoptera</taxon>
        <taxon>Endopterygota</taxon>
        <taxon>Diptera</taxon>
        <taxon>Brachycera</taxon>
        <taxon>Muscomorpha</taxon>
        <taxon>Hippoboscoidea</taxon>
        <taxon>Glossinidae</taxon>
        <taxon>Glossina</taxon>
    </lineage>
</organism>
<evidence type="ECO:0000256" key="13">
    <source>
        <dbReference type="ARBA" id="ARBA00070113"/>
    </source>
</evidence>
<dbReference type="GO" id="GO:0005634">
    <property type="term" value="C:nucleus"/>
    <property type="evidence" value="ECO:0007669"/>
    <property type="project" value="UniProtKB-SubCell"/>
</dbReference>
<evidence type="ECO:0000256" key="12">
    <source>
        <dbReference type="ARBA" id="ARBA00023242"/>
    </source>
</evidence>
<dbReference type="Gene3D" id="3.40.50.10810">
    <property type="entry name" value="Tandem AAA-ATPase domain"/>
    <property type="match status" value="1"/>
</dbReference>
<evidence type="ECO:0000256" key="8">
    <source>
        <dbReference type="ARBA" id="ARBA00022840"/>
    </source>
</evidence>
<keyword evidence="11" id="KW-0804">Transcription</keyword>
<reference evidence="20" key="1">
    <citation type="submission" date="2020-05" db="UniProtKB">
        <authorList>
            <consortium name="EnsemblMetazoa"/>
        </authorList>
    </citation>
    <scope>IDENTIFICATION</scope>
    <source>
        <strain evidence="20">TTRI</strain>
    </source>
</reference>
<dbReference type="EnsemblMetazoa" id="GAUT034657-RA">
    <property type="protein sequence ID" value="GAUT034657-PA"/>
    <property type="gene ID" value="GAUT034657"/>
</dbReference>
<keyword evidence="10" id="KW-0238">DNA-binding</keyword>
<evidence type="ECO:0000256" key="5">
    <source>
        <dbReference type="ARBA" id="ARBA00022741"/>
    </source>
</evidence>
<proteinExistence type="inferred from homology"/>
<dbReference type="GO" id="GO:0006353">
    <property type="term" value="P:DNA-templated transcription termination"/>
    <property type="evidence" value="ECO:0007669"/>
    <property type="project" value="UniProtKB-KW"/>
</dbReference>
<protein>
    <recommendedName>
        <fullName evidence="13">Transcription termination factor 2</fullName>
    </recommendedName>
    <alternativeName>
        <fullName evidence="15">RNA polymerase II termination factor</fullName>
    </alternativeName>
    <alternativeName>
        <fullName evidence="14">Transcription release factor 2</fullName>
    </alternativeName>
</protein>
<dbReference type="InterPro" id="IPR027417">
    <property type="entry name" value="P-loop_NTPase"/>
</dbReference>
<dbReference type="SUPFAM" id="SSF52540">
    <property type="entry name" value="P-loop containing nucleoside triphosphate hydrolases"/>
    <property type="match status" value="2"/>
</dbReference>
<dbReference type="GO" id="GO:0003677">
    <property type="term" value="F:DNA binding"/>
    <property type="evidence" value="ECO:0007669"/>
    <property type="project" value="UniProtKB-KW"/>
</dbReference>
<keyword evidence="9" id="KW-0805">Transcription regulation</keyword>
<dbReference type="GO" id="GO:0005524">
    <property type="term" value="F:ATP binding"/>
    <property type="evidence" value="ECO:0007669"/>
    <property type="project" value="UniProtKB-KW"/>
</dbReference>
<dbReference type="AlphaFoldDB" id="A0A1A9VEE2"/>
<dbReference type="Gene3D" id="3.40.50.300">
    <property type="entry name" value="P-loop containing nucleotide triphosphate hydrolases"/>
    <property type="match status" value="1"/>
</dbReference>
<dbReference type="InterPro" id="IPR001650">
    <property type="entry name" value="Helicase_C-like"/>
</dbReference>
<feature type="compositionally biased region" description="Basic and acidic residues" evidence="17">
    <location>
        <begin position="131"/>
        <end position="149"/>
    </location>
</feature>
<evidence type="ECO:0000256" key="7">
    <source>
        <dbReference type="ARBA" id="ARBA00022806"/>
    </source>
</evidence>
<evidence type="ECO:0000256" key="6">
    <source>
        <dbReference type="ARBA" id="ARBA00022801"/>
    </source>
</evidence>
<dbReference type="Pfam" id="PF00271">
    <property type="entry name" value="Helicase_C"/>
    <property type="match status" value="1"/>
</dbReference>
<dbReference type="InterPro" id="IPR038718">
    <property type="entry name" value="SNF2-like_sf"/>
</dbReference>
<evidence type="ECO:0000256" key="9">
    <source>
        <dbReference type="ARBA" id="ARBA00023015"/>
    </source>
</evidence>
<evidence type="ECO:0000256" key="11">
    <source>
        <dbReference type="ARBA" id="ARBA00023163"/>
    </source>
</evidence>
<dbReference type="InterPro" id="IPR050628">
    <property type="entry name" value="SNF2_RAD54_helicase_TF"/>
</dbReference>
<evidence type="ECO:0000256" key="2">
    <source>
        <dbReference type="ARBA" id="ARBA00007025"/>
    </source>
</evidence>
<dbReference type="GO" id="GO:0006281">
    <property type="term" value="P:DNA repair"/>
    <property type="evidence" value="ECO:0007669"/>
    <property type="project" value="TreeGrafter"/>
</dbReference>
<feature type="region of interest" description="Disordered" evidence="17">
    <location>
        <begin position="482"/>
        <end position="502"/>
    </location>
</feature>
<dbReference type="FunFam" id="3.40.50.10810:FF:000043">
    <property type="entry name" value="Transcription termination factor 2"/>
    <property type="match status" value="1"/>
</dbReference>
<evidence type="ECO:0000313" key="20">
    <source>
        <dbReference type="EnsemblMetazoa" id="GAUT034657-PA"/>
    </source>
</evidence>
<feature type="compositionally biased region" description="Basic and acidic residues" evidence="17">
    <location>
        <begin position="97"/>
        <end position="114"/>
    </location>
</feature>
<feature type="region of interest" description="Disordered" evidence="17">
    <location>
        <begin position="1"/>
        <end position="172"/>
    </location>
</feature>
<feature type="coiled-coil region" evidence="16">
    <location>
        <begin position="285"/>
        <end position="312"/>
    </location>
</feature>
<dbReference type="Pfam" id="PF00176">
    <property type="entry name" value="SNF2-rel_dom"/>
    <property type="match status" value="1"/>
</dbReference>
<keyword evidence="21" id="KW-1185">Reference proteome</keyword>
<keyword evidence="6" id="KW-0378">Hydrolase</keyword>